<organism evidence="7 8">
    <name type="scientific">Anaeromicrobium sediminis</name>
    <dbReference type="NCBI Taxonomy" id="1478221"/>
    <lineage>
        <taxon>Bacteria</taxon>
        <taxon>Bacillati</taxon>
        <taxon>Bacillota</taxon>
        <taxon>Clostridia</taxon>
        <taxon>Peptostreptococcales</taxon>
        <taxon>Thermotaleaceae</taxon>
        <taxon>Anaeromicrobium</taxon>
    </lineage>
</organism>
<comment type="similarity">
    <text evidence="2">Belongs to the ABC transporter superfamily.</text>
</comment>
<dbReference type="PROSITE" id="PS00211">
    <property type="entry name" value="ABC_TRANSPORTER_1"/>
    <property type="match status" value="1"/>
</dbReference>
<dbReference type="InterPro" id="IPR015856">
    <property type="entry name" value="ABC_transpr_CbiO/EcfA_su"/>
</dbReference>
<gene>
    <name evidence="7" type="ORF">CCE28_03215</name>
</gene>
<dbReference type="Gene3D" id="3.40.50.300">
    <property type="entry name" value="P-loop containing nucleotide triphosphate hydrolases"/>
    <property type="match status" value="1"/>
</dbReference>
<evidence type="ECO:0000256" key="4">
    <source>
        <dbReference type="ARBA" id="ARBA00022741"/>
    </source>
</evidence>
<evidence type="ECO:0000256" key="1">
    <source>
        <dbReference type="ARBA" id="ARBA00004202"/>
    </source>
</evidence>
<dbReference type="SMART" id="SM00382">
    <property type="entry name" value="AAA"/>
    <property type="match status" value="1"/>
</dbReference>
<sequence>MNTYIKEYVMLELDNICWQADGKKIINNISMNFEKNKMYAITGPNGSGKSSLVKIIAGIHKQSSGNIYLDGNCIDSLNITKRAGEHIAYSFQSPVLFRGVTVSELLDIAMKNSRNPYNKVELLSFVGLDARVYLNRSMDGTLSGGELKRIEIATVLARNAEVLILDEPEAGIDLWSFKRFIETINNIHEHFETTIIMISHQERLLAMTDYVIYMKNGRIEHVYNQESFTKHMNGERDYEDKIKCINRELLYD</sequence>
<dbReference type="InterPro" id="IPR003593">
    <property type="entry name" value="AAA+_ATPase"/>
</dbReference>
<dbReference type="GO" id="GO:0022857">
    <property type="term" value="F:transmembrane transporter activity"/>
    <property type="evidence" value="ECO:0007669"/>
    <property type="project" value="UniProtKB-ARBA"/>
</dbReference>
<keyword evidence="8" id="KW-1185">Reference proteome</keyword>
<keyword evidence="4" id="KW-0547">Nucleotide-binding</keyword>
<evidence type="ECO:0000256" key="2">
    <source>
        <dbReference type="ARBA" id="ARBA00005417"/>
    </source>
</evidence>
<evidence type="ECO:0000313" key="8">
    <source>
        <dbReference type="Proteomes" id="UP000216024"/>
    </source>
</evidence>
<keyword evidence="5" id="KW-0067">ATP-binding</keyword>
<dbReference type="PANTHER" id="PTHR42734:SF17">
    <property type="entry name" value="METAL TRANSPORT SYSTEM ATP-BINDING PROTEIN TM_0124-RELATED"/>
    <property type="match status" value="1"/>
</dbReference>
<comment type="caution">
    <text evidence="7">The sequence shown here is derived from an EMBL/GenBank/DDBJ whole genome shotgun (WGS) entry which is preliminary data.</text>
</comment>
<feature type="domain" description="ABC transporter" evidence="6">
    <location>
        <begin position="11"/>
        <end position="241"/>
    </location>
</feature>
<dbReference type="Proteomes" id="UP000216024">
    <property type="component" value="Unassembled WGS sequence"/>
</dbReference>
<dbReference type="SUPFAM" id="SSF52540">
    <property type="entry name" value="P-loop containing nucleoside triphosphate hydrolases"/>
    <property type="match status" value="1"/>
</dbReference>
<dbReference type="AlphaFoldDB" id="A0A267MNS3"/>
<dbReference type="InterPro" id="IPR003439">
    <property type="entry name" value="ABC_transporter-like_ATP-bd"/>
</dbReference>
<keyword evidence="3" id="KW-0813">Transport</keyword>
<name>A0A267MNS3_9FIRM</name>
<reference evidence="7 8" key="1">
    <citation type="submission" date="2017-06" db="EMBL/GenBank/DDBJ databases">
        <title>Draft genome sequence of anaerobic fermentative bacterium Anaeromicrobium sediminis DY2726D isolated from West Pacific Ocean sediments.</title>
        <authorList>
            <person name="Zeng X."/>
        </authorList>
    </citation>
    <scope>NUCLEOTIDE SEQUENCE [LARGE SCALE GENOMIC DNA]</scope>
    <source>
        <strain evidence="7 8">DY2726D</strain>
    </source>
</reference>
<dbReference type="GO" id="GO:0016887">
    <property type="term" value="F:ATP hydrolysis activity"/>
    <property type="evidence" value="ECO:0007669"/>
    <property type="project" value="InterPro"/>
</dbReference>
<dbReference type="InterPro" id="IPR027417">
    <property type="entry name" value="P-loop_NTPase"/>
</dbReference>
<evidence type="ECO:0000313" key="7">
    <source>
        <dbReference type="EMBL" id="PAB60568.1"/>
    </source>
</evidence>
<proteinExistence type="inferred from homology"/>
<dbReference type="EMBL" id="NIBG01000002">
    <property type="protein sequence ID" value="PAB60568.1"/>
    <property type="molecule type" value="Genomic_DNA"/>
</dbReference>
<evidence type="ECO:0000256" key="5">
    <source>
        <dbReference type="ARBA" id="ARBA00022840"/>
    </source>
</evidence>
<dbReference type="OrthoDB" id="9806149at2"/>
<evidence type="ECO:0000256" key="3">
    <source>
        <dbReference type="ARBA" id="ARBA00022448"/>
    </source>
</evidence>
<protein>
    <recommendedName>
        <fullName evidence="6">ABC transporter domain-containing protein</fullName>
    </recommendedName>
</protein>
<dbReference type="InterPro" id="IPR017871">
    <property type="entry name" value="ABC_transporter-like_CS"/>
</dbReference>
<accession>A0A267MNS3</accession>
<dbReference type="InterPro" id="IPR050153">
    <property type="entry name" value="Metal_Ion_Import_ABC"/>
</dbReference>
<dbReference type="Pfam" id="PF00005">
    <property type="entry name" value="ABC_tran"/>
    <property type="match status" value="1"/>
</dbReference>
<dbReference type="CDD" id="cd03225">
    <property type="entry name" value="ABC_cobalt_CbiO_domain1"/>
    <property type="match status" value="1"/>
</dbReference>
<dbReference type="GO" id="GO:0005886">
    <property type="term" value="C:plasma membrane"/>
    <property type="evidence" value="ECO:0007669"/>
    <property type="project" value="UniProtKB-SubCell"/>
</dbReference>
<dbReference type="PROSITE" id="PS50893">
    <property type="entry name" value="ABC_TRANSPORTER_2"/>
    <property type="match status" value="1"/>
</dbReference>
<dbReference type="GO" id="GO:0005524">
    <property type="term" value="F:ATP binding"/>
    <property type="evidence" value="ECO:0007669"/>
    <property type="project" value="UniProtKB-KW"/>
</dbReference>
<dbReference type="PANTHER" id="PTHR42734">
    <property type="entry name" value="METAL TRANSPORT SYSTEM ATP-BINDING PROTEIN TM_0124-RELATED"/>
    <property type="match status" value="1"/>
</dbReference>
<evidence type="ECO:0000259" key="6">
    <source>
        <dbReference type="PROSITE" id="PS50893"/>
    </source>
</evidence>
<comment type="subcellular location">
    <subcellularLocation>
        <location evidence="1">Cell membrane</location>
        <topology evidence="1">Peripheral membrane protein</topology>
    </subcellularLocation>
</comment>